<evidence type="ECO:0000313" key="2">
    <source>
        <dbReference type="Proteomes" id="UP001430953"/>
    </source>
</evidence>
<name>A0AAW2GHS3_9HYME</name>
<reference evidence="1 2" key="1">
    <citation type="submission" date="2023-03" db="EMBL/GenBank/DDBJ databases">
        <title>High recombination rates correlate with genetic variation in Cardiocondyla obscurior ants.</title>
        <authorList>
            <person name="Errbii M."/>
        </authorList>
    </citation>
    <scope>NUCLEOTIDE SEQUENCE [LARGE SCALE GENOMIC DNA]</scope>
    <source>
        <strain evidence="1">Alpha-2009</strain>
        <tissue evidence="1">Whole body</tissue>
    </source>
</reference>
<protein>
    <submittedName>
        <fullName evidence="1">Uncharacterized protein</fullName>
    </submittedName>
</protein>
<dbReference type="Proteomes" id="UP001430953">
    <property type="component" value="Unassembled WGS sequence"/>
</dbReference>
<accession>A0AAW2GHS3</accession>
<sequence length="131" mass="14892">MKDKSSYLHKIVRVPAGVDVVQLLEVLSTSLFLVDAPHVLCAAPCELLLAQRLLRLCAHRRAIVNRHLTLHITPRRFCIKRDAFIVTDRPNPQIGAGASGRQTFRYPTKWLYALNDLYSNFDVKYAHVNSP</sequence>
<gene>
    <name evidence="1" type="ORF">PUN28_005421</name>
</gene>
<keyword evidence="2" id="KW-1185">Reference proteome</keyword>
<proteinExistence type="predicted"/>
<dbReference type="EMBL" id="JADYXP020000004">
    <property type="protein sequence ID" value="KAL0127128.1"/>
    <property type="molecule type" value="Genomic_DNA"/>
</dbReference>
<organism evidence="1 2">
    <name type="scientific">Cardiocondyla obscurior</name>
    <dbReference type="NCBI Taxonomy" id="286306"/>
    <lineage>
        <taxon>Eukaryota</taxon>
        <taxon>Metazoa</taxon>
        <taxon>Ecdysozoa</taxon>
        <taxon>Arthropoda</taxon>
        <taxon>Hexapoda</taxon>
        <taxon>Insecta</taxon>
        <taxon>Pterygota</taxon>
        <taxon>Neoptera</taxon>
        <taxon>Endopterygota</taxon>
        <taxon>Hymenoptera</taxon>
        <taxon>Apocrita</taxon>
        <taxon>Aculeata</taxon>
        <taxon>Formicoidea</taxon>
        <taxon>Formicidae</taxon>
        <taxon>Myrmicinae</taxon>
        <taxon>Cardiocondyla</taxon>
    </lineage>
</organism>
<dbReference type="AlphaFoldDB" id="A0AAW2GHS3"/>
<comment type="caution">
    <text evidence="1">The sequence shown here is derived from an EMBL/GenBank/DDBJ whole genome shotgun (WGS) entry which is preliminary data.</text>
</comment>
<evidence type="ECO:0000313" key="1">
    <source>
        <dbReference type="EMBL" id="KAL0127128.1"/>
    </source>
</evidence>